<dbReference type="Proteomes" id="UP001204833">
    <property type="component" value="Unassembled WGS sequence"/>
</dbReference>
<dbReference type="Gene3D" id="3.40.50.300">
    <property type="entry name" value="P-loop containing nucleotide triphosphate hydrolases"/>
    <property type="match status" value="2"/>
</dbReference>
<gene>
    <name evidence="12" type="ORF">KGF57_002819</name>
</gene>
<dbReference type="Pfam" id="PF00270">
    <property type="entry name" value="DEAD"/>
    <property type="match status" value="1"/>
</dbReference>
<dbReference type="GO" id="GO:0003724">
    <property type="term" value="F:RNA helicase activity"/>
    <property type="evidence" value="ECO:0007669"/>
    <property type="project" value="UniProtKB-EC"/>
</dbReference>
<dbReference type="SMART" id="SM00490">
    <property type="entry name" value="HELICc"/>
    <property type="match status" value="1"/>
</dbReference>
<dbReference type="InterPro" id="IPR011545">
    <property type="entry name" value="DEAD/DEAH_box_helicase_dom"/>
</dbReference>
<keyword evidence="4 7" id="KW-0347">Helicase</keyword>
<evidence type="ECO:0000259" key="10">
    <source>
        <dbReference type="PROSITE" id="PS51194"/>
    </source>
</evidence>
<evidence type="ECO:0000256" key="5">
    <source>
        <dbReference type="ARBA" id="ARBA00022840"/>
    </source>
</evidence>
<feature type="region of interest" description="Disordered" evidence="8">
    <location>
        <begin position="19"/>
        <end position="63"/>
    </location>
</feature>
<dbReference type="CDD" id="cd18787">
    <property type="entry name" value="SF2_C_DEAD"/>
    <property type="match status" value="1"/>
</dbReference>
<comment type="caution">
    <text evidence="12">The sequence shown here is derived from an EMBL/GenBank/DDBJ whole genome shotgun (WGS) entry which is preliminary data.</text>
</comment>
<dbReference type="InterPro" id="IPR014001">
    <property type="entry name" value="Helicase_ATP-bd"/>
</dbReference>
<proteinExistence type="inferred from homology"/>
<reference evidence="12 13" key="1">
    <citation type="journal article" date="2022" name="DNA Res.">
        <title>Genome analysis of five recently described species of the CUG-Ser clade uncovers Candida theae as a new hybrid lineage with pathogenic potential in the Candida parapsilosis species complex.</title>
        <authorList>
            <person name="Mixao V."/>
            <person name="Del Olmo V."/>
            <person name="Hegedusova E."/>
            <person name="Saus E."/>
            <person name="Pryszcz L."/>
            <person name="Cillingova A."/>
            <person name="Nosek J."/>
            <person name="Gabaldon T."/>
        </authorList>
    </citation>
    <scope>NUCLEOTIDE SEQUENCE [LARGE SCALE GENOMIC DNA]</scope>
    <source>
        <strain evidence="12 13">CBS 12239</strain>
    </source>
</reference>
<dbReference type="AlphaFoldDB" id="A0AAD5BEM3"/>
<dbReference type="InterPro" id="IPR001650">
    <property type="entry name" value="Helicase_C-like"/>
</dbReference>
<dbReference type="PROSITE" id="PS51192">
    <property type="entry name" value="HELICASE_ATP_BIND_1"/>
    <property type="match status" value="1"/>
</dbReference>
<dbReference type="SMART" id="SM00487">
    <property type="entry name" value="DEXDc"/>
    <property type="match status" value="1"/>
</dbReference>
<dbReference type="GO" id="GO:0005524">
    <property type="term" value="F:ATP binding"/>
    <property type="evidence" value="ECO:0007669"/>
    <property type="project" value="UniProtKB-KW"/>
</dbReference>
<evidence type="ECO:0000256" key="1">
    <source>
        <dbReference type="ARBA" id="ARBA00012552"/>
    </source>
</evidence>
<dbReference type="RefSeq" id="XP_051608646.1">
    <property type="nucleotide sequence ID" value="XM_051752173.1"/>
</dbReference>
<feature type="region of interest" description="Disordered" evidence="8">
    <location>
        <begin position="87"/>
        <end position="107"/>
    </location>
</feature>
<dbReference type="PROSITE" id="PS51194">
    <property type="entry name" value="HELICASE_CTER"/>
    <property type="match status" value="1"/>
</dbReference>
<dbReference type="PROSITE" id="PS51195">
    <property type="entry name" value="Q_MOTIF"/>
    <property type="match status" value="1"/>
</dbReference>
<evidence type="ECO:0000313" key="13">
    <source>
        <dbReference type="Proteomes" id="UP001204833"/>
    </source>
</evidence>
<feature type="domain" description="DEAD-box RNA helicase Q" evidence="11">
    <location>
        <begin position="168"/>
        <end position="196"/>
    </location>
</feature>
<keyword evidence="13" id="KW-1185">Reference proteome</keyword>
<dbReference type="PROSITE" id="PS00039">
    <property type="entry name" value="DEAD_ATP_HELICASE"/>
    <property type="match status" value="1"/>
</dbReference>
<comment type="similarity">
    <text evidence="7">Belongs to the DEAD box helicase family.</text>
</comment>
<dbReference type="PANTHER" id="PTHR47958">
    <property type="entry name" value="ATP-DEPENDENT RNA HELICASE DBP3"/>
    <property type="match status" value="1"/>
</dbReference>
<dbReference type="GO" id="GO:0003676">
    <property type="term" value="F:nucleic acid binding"/>
    <property type="evidence" value="ECO:0007669"/>
    <property type="project" value="InterPro"/>
</dbReference>
<evidence type="ECO:0000256" key="6">
    <source>
        <dbReference type="PROSITE-ProRule" id="PRU00552"/>
    </source>
</evidence>
<dbReference type="SUPFAM" id="SSF52540">
    <property type="entry name" value="P-loop containing nucleoside triphosphate hydrolases"/>
    <property type="match status" value="1"/>
</dbReference>
<dbReference type="InterPro" id="IPR000629">
    <property type="entry name" value="RNA-helicase_DEAD-box_CS"/>
</dbReference>
<feature type="domain" description="Helicase C-terminal" evidence="10">
    <location>
        <begin position="434"/>
        <end position="585"/>
    </location>
</feature>
<organism evidence="12 13">
    <name type="scientific">Candida theae</name>
    <dbReference type="NCBI Taxonomy" id="1198502"/>
    <lineage>
        <taxon>Eukaryota</taxon>
        <taxon>Fungi</taxon>
        <taxon>Dikarya</taxon>
        <taxon>Ascomycota</taxon>
        <taxon>Saccharomycotina</taxon>
        <taxon>Pichiomycetes</taxon>
        <taxon>Debaryomycetaceae</taxon>
        <taxon>Candida/Lodderomyces clade</taxon>
        <taxon>Candida</taxon>
    </lineage>
</organism>
<evidence type="ECO:0000256" key="7">
    <source>
        <dbReference type="RuleBase" id="RU000492"/>
    </source>
</evidence>
<dbReference type="GeneID" id="76150878"/>
<evidence type="ECO:0000256" key="4">
    <source>
        <dbReference type="ARBA" id="ARBA00022806"/>
    </source>
</evidence>
<dbReference type="InterPro" id="IPR014014">
    <property type="entry name" value="RNA_helicase_DEAD_Q_motif"/>
</dbReference>
<keyword evidence="2 7" id="KW-0547">Nucleotide-binding</keyword>
<keyword evidence="5 7" id="KW-0067">ATP-binding</keyword>
<feature type="short sequence motif" description="Q motif" evidence="6">
    <location>
        <begin position="168"/>
        <end position="196"/>
    </location>
</feature>
<sequence>MSKRPIPIDELLKDDFAKPTYIPKSKRSKLEEPPPVEQTHVKEKRLASSWRQSVTPSPRVREPPRIEYENLSQKKATRRKFQFDWDESEDTTLTPASRSRRMLSSLDDQEEDELERFVAANDPLLKDELSGHWSSKQISQMTERDWRIFNEEFSINYRGGRHVPHAIRYWQECDLEKPIVQSIQELGYTTPTPIQRASIPISLQQRDVVGVAETGSGKTLAYLLPIFQYLSQIDENFMQYEKMKDEPLALVLAPTRELALQITAQTEKLCLRLGYSVVSIIGGHQYQDTVKEIEEGKPRGVDIIVGTPGRLLDSIDRKLINLQKCYYLVLDEADRMIDLGFERDLHKLITYLPNQDTLQRTIDARIFHLKQRINSMFTATISPPIEKLTKSYLKDPIFVTIGGAGEALENIDQKFEYLPTAKLTNGSSSIEQTKLSNLLRILQSHKRMDPNGLIIVFANFKNVVDTLSEELDSKQFPNVVVHGSKSQDQRESALEQFKSHDPSILVATDVAARGIDIPQVSLVVNFQMPHKFEEYIHRIGRTGRAGHFGTSITFIDDDDAGVFLELKKFLSRGGKKVPEWLYRYNSTTIKE</sequence>
<keyword evidence="3 7" id="KW-0378">Hydrolase</keyword>
<evidence type="ECO:0000256" key="8">
    <source>
        <dbReference type="SAM" id="MobiDB-lite"/>
    </source>
</evidence>
<protein>
    <recommendedName>
        <fullName evidence="1">RNA helicase</fullName>
        <ecNumber evidence="1">3.6.4.13</ecNumber>
    </recommendedName>
</protein>
<accession>A0AAD5BEM3</accession>
<dbReference type="EC" id="3.6.4.13" evidence="1"/>
<evidence type="ECO:0000256" key="3">
    <source>
        <dbReference type="ARBA" id="ARBA00022801"/>
    </source>
</evidence>
<evidence type="ECO:0000256" key="2">
    <source>
        <dbReference type="ARBA" id="ARBA00022741"/>
    </source>
</evidence>
<dbReference type="EMBL" id="JAIHNG010000119">
    <property type="protein sequence ID" value="KAI5958011.1"/>
    <property type="molecule type" value="Genomic_DNA"/>
</dbReference>
<evidence type="ECO:0000313" key="12">
    <source>
        <dbReference type="EMBL" id="KAI5958011.1"/>
    </source>
</evidence>
<evidence type="ECO:0000259" key="11">
    <source>
        <dbReference type="PROSITE" id="PS51195"/>
    </source>
</evidence>
<evidence type="ECO:0000259" key="9">
    <source>
        <dbReference type="PROSITE" id="PS51192"/>
    </source>
</evidence>
<name>A0AAD5BEM3_9ASCO</name>
<dbReference type="GO" id="GO:0016787">
    <property type="term" value="F:hydrolase activity"/>
    <property type="evidence" value="ECO:0007669"/>
    <property type="project" value="UniProtKB-KW"/>
</dbReference>
<dbReference type="Pfam" id="PF00271">
    <property type="entry name" value="Helicase_C"/>
    <property type="match status" value="1"/>
</dbReference>
<feature type="domain" description="Helicase ATP-binding" evidence="9">
    <location>
        <begin position="199"/>
        <end position="399"/>
    </location>
</feature>
<dbReference type="InterPro" id="IPR027417">
    <property type="entry name" value="P-loop_NTPase"/>
</dbReference>